<dbReference type="STRING" id="1469948.GCA_000732725_03028"/>
<dbReference type="Proteomes" id="UP000295718">
    <property type="component" value="Unassembled WGS sequence"/>
</dbReference>
<dbReference type="PANTHER" id="PTHR39966:SF1">
    <property type="entry name" value="HEMERYTHRIN-LIKE DOMAIN-CONTAINING PROTEIN"/>
    <property type="match status" value="1"/>
</dbReference>
<evidence type="ECO:0000313" key="2">
    <source>
        <dbReference type="EMBL" id="TCL57324.1"/>
    </source>
</evidence>
<dbReference type="GO" id="GO:0005886">
    <property type="term" value="C:plasma membrane"/>
    <property type="evidence" value="ECO:0007669"/>
    <property type="project" value="TreeGrafter"/>
</dbReference>
<proteinExistence type="predicted"/>
<evidence type="ECO:0000259" key="1">
    <source>
        <dbReference type="Pfam" id="PF01814"/>
    </source>
</evidence>
<comment type="caution">
    <text evidence="2">The sequence shown here is derived from an EMBL/GenBank/DDBJ whole genome shotgun (WGS) entry which is preliminary data.</text>
</comment>
<name>A0A4R1QXZ5_9FIRM</name>
<keyword evidence="3" id="KW-1185">Reference proteome</keyword>
<sequence length="186" mass="21616">MYSVELMVEEHKNILKLLTVIQKACCGILNGQEVDDGDFRKVIEFARNYADKHHHGKEEQILFQEMTDRLGQIGIKLIQQGMLVEHDLGRLHISELEKALDQYKDDPQTAFKLGILTEAMGYVNLLRRHIDKEDQVVYTYAEKNLPPDILESVDQRVKVFEAEADQNQVQEIYLKTLQELEAKYLD</sequence>
<dbReference type="PANTHER" id="PTHR39966">
    <property type="entry name" value="BLL2471 PROTEIN-RELATED"/>
    <property type="match status" value="1"/>
</dbReference>
<reference evidence="2 3" key="1">
    <citation type="submission" date="2019-03" db="EMBL/GenBank/DDBJ databases">
        <title>Genomic Encyclopedia of Type Strains, Phase IV (KMG-IV): sequencing the most valuable type-strain genomes for metagenomic binning, comparative biology and taxonomic classification.</title>
        <authorList>
            <person name="Goeker M."/>
        </authorList>
    </citation>
    <scope>NUCLEOTIDE SEQUENCE [LARGE SCALE GENOMIC DNA]</scope>
    <source>
        <strain evidence="2 3">DSM 100556</strain>
    </source>
</reference>
<organism evidence="2 3">
    <name type="scientific">Kineothrix alysoides</name>
    <dbReference type="NCBI Taxonomy" id="1469948"/>
    <lineage>
        <taxon>Bacteria</taxon>
        <taxon>Bacillati</taxon>
        <taxon>Bacillota</taxon>
        <taxon>Clostridia</taxon>
        <taxon>Lachnospirales</taxon>
        <taxon>Lachnospiraceae</taxon>
        <taxon>Kineothrix</taxon>
    </lineage>
</organism>
<feature type="domain" description="Hemerythrin-like" evidence="1">
    <location>
        <begin position="4"/>
        <end position="140"/>
    </location>
</feature>
<dbReference type="Gene3D" id="1.20.120.520">
    <property type="entry name" value="nmb1532 protein domain like"/>
    <property type="match status" value="1"/>
</dbReference>
<dbReference type="OrthoDB" id="9785474at2"/>
<protein>
    <submittedName>
        <fullName evidence="2">Hemerythrin-like domain-containing protein</fullName>
    </submittedName>
</protein>
<gene>
    <name evidence="2" type="ORF">EDD76_109187</name>
</gene>
<dbReference type="EMBL" id="SLUO01000009">
    <property type="protein sequence ID" value="TCL57324.1"/>
    <property type="molecule type" value="Genomic_DNA"/>
</dbReference>
<dbReference type="InterPro" id="IPR012312">
    <property type="entry name" value="Hemerythrin-like"/>
</dbReference>
<dbReference type="RefSeq" id="WP_031391672.1">
    <property type="nucleotide sequence ID" value="NZ_JPNB01000002.1"/>
</dbReference>
<dbReference type="AlphaFoldDB" id="A0A4R1QXZ5"/>
<evidence type="ECO:0000313" key="3">
    <source>
        <dbReference type="Proteomes" id="UP000295718"/>
    </source>
</evidence>
<dbReference type="Pfam" id="PF01814">
    <property type="entry name" value="Hemerythrin"/>
    <property type="match status" value="1"/>
</dbReference>
<accession>A0A4R1QXZ5</accession>